<evidence type="ECO:0000256" key="7">
    <source>
        <dbReference type="ARBA" id="ARBA00023251"/>
    </source>
</evidence>
<keyword evidence="3" id="KW-1003">Cell membrane</keyword>
<dbReference type="PROSITE" id="PS50850">
    <property type="entry name" value="MFS"/>
    <property type="match status" value="1"/>
</dbReference>
<keyword evidence="4 9" id="KW-0812">Transmembrane</keyword>
<feature type="transmembrane region" description="Helical" evidence="9">
    <location>
        <begin position="186"/>
        <end position="206"/>
    </location>
</feature>
<dbReference type="CDD" id="cd17321">
    <property type="entry name" value="MFS_MMR_MDR_like"/>
    <property type="match status" value="1"/>
</dbReference>
<dbReference type="SUPFAM" id="SSF103473">
    <property type="entry name" value="MFS general substrate transporter"/>
    <property type="match status" value="1"/>
</dbReference>
<evidence type="ECO:0000256" key="2">
    <source>
        <dbReference type="ARBA" id="ARBA00022448"/>
    </source>
</evidence>
<evidence type="ECO:0000256" key="9">
    <source>
        <dbReference type="SAM" id="Phobius"/>
    </source>
</evidence>
<dbReference type="GO" id="GO:0046677">
    <property type="term" value="P:response to antibiotic"/>
    <property type="evidence" value="ECO:0007669"/>
    <property type="project" value="UniProtKB-KW"/>
</dbReference>
<dbReference type="Proteomes" id="UP000538929">
    <property type="component" value="Unassembled WGS sequence"/>
</dbReference>
<feature type="transmembrane region" description="Helical" evidence="9">
    <location>
        <begin position="392"/>
        <end position="409"/>
    </location>
</feature>
<dbReference type="InterPro" id="IPR020846">
    <property type="entry name" value="MFS_dom"/>
</dbReference>
<dbReference type="PANTHER" id="PTHR42718">
    <property type="entry name" value="MAJOR FACILITATOR SUPERFAMILY MULTIDRUG TRANSPORTER MFSC"/>
    <property type="match status" value="1"/>
</dbReference>
<dbReference type="Pfam" id="PF07690">
    <property type="entry name" value="MFS_1"/>
    <property type="match status" value="1"/>
</dbReference>
<dbReference type="AlphaFoldDB" id="A0A7W3Y247"/>
<protein>
    <submittedName>
        <fullName evidence="11">MFS transporter</fullName>
    </submittedName>
</protein>
<comment type="subcellular location">
    <subcellularLocation>
        <location evidence="1">Cell membrane</location>
        <topology evidence="1">Multi-pass membrane protein</topology>
    </subcellularLocation>
</comment>
<organism evidence="11 12">
    <name type="scientific">Streptomyces alkaliphilus</name>
    <dbReference type="NCBI Taxonomy" id="1472722"/>
    <lineage>
        <taxon>Bacteria</taxon>
        <taxon>Bacillati</taxon>
        <taxon>Actinomycetota</taxon>
        <taxon>Actinomycetes</taxon>
        <taxon>Kitasatosporales</taxon>
        <taxon>Streptomycetaceae</taxon>
        <taxon>Streptomyces</taxon>
    </lineage>
</organism>
<dbReference type="InterPro" id="IPR036259">
    <property type="entry name" value="MFS_trans_sf"/>
</dbReference>
<evidence type="ECO:0000256" key="3">
    <source>
        <dbReference type="ARBA" id="ARBA00022475"/>
    </source>
</evidence>
<feature type="transmembrane region" description="Helical" evidence="9">
    <location>
        <begin position="69"/>
        <end position="88"/>
    </location>
</feature>
<evidence type="ECO:0000259" key="10">
    <source>
        <dbReference type="PROSITE" id="PS50850"/>
    </source>
</evidence>
<feature type="compositionally biased region" description="Polar residues" evidence="8">
    <location>
        <begin position="492"/>
        <end position="501"/>
    </location>
</feature>
<feature type="transmembrane region" description="Helical" evidence="9">
    <location>
        <begin position="465"/>
        <end position="485"/>
    </location>
</feature>
<feature type="transmembrane region" description="Helical" evidence="9">
    <location>
        <begin position="94"/>
        <end position="115"/>
    </location>
</feature>
<dbReference type="GO" id="GO:0005886">
    <property type="term" value="C:plasma membrane"/>
    <property type="evidence" value="ECO:0007669"/>
    <property type="project" value="UniProtKB-SubCell"/>
</dbReference>
<feature type="transmembrane region" description="Helical" evidence="9">
    <location>
        <begin position="39"/>
        <end position="57"/>
    </location>
</feature>
<sequence length="542" mass="55258">MIGLAVLSLPTILLALDMSVLYMALPHLGADLGASSVQQLWIIDIYGFMIAGLLVTMGSIGDRIGRRKLLLIGAAAFAAASVLAAYSSSAEMLIAARALLGIAGATLMPSTLSLLTHMFKDPKQQAMAIGVWMGCFMAGTMLGPVIGGAMLEFFWWGSVFLLGVPVTVLLLLIAPRTLPEYRNPDAGRTDLPSVALSLAGVLPLIYGLKEISREGLGAPAVLAVVAGVVFGLLFVRRQRTLAEPLLNLRLFRHRTFSSAVVITSFSGFLSGSYLFVYMYLQLVEGLSPLRAALWMLPAALATLISLQLGPLLAQRLRPAHVMAGGLTIVAIGYYVITHVGGSDGLGLLVGGLIAVAAGIGPASALSAGLVMGSVPQESAGAAAAVNETSMEMGVATGVAVIGMVGMSVYRDRIGETMPSGLPADVAETARESAAGAATAVQQLGGTAAAELNEAANNALAGALGATAWASLAIVLALAVVALAALRHVPPTGTETPQSPSAEDTPPQSPSAEDTPPVEPVAAGTQKVGAATGTEGVPTAAQP</sequence>
<dbReference type="InterPro" id="IPR011701">
    <property type="entry name" value="MFS"/>
</dbReference>
<dbReference type="PANTHER" id="PTHR42718:SF47">
    <property type="entry name" value="METHYL VIOLOGEN RESISTANCE PROTEIN SMVA"/>
    <property type="match status" value="1"/>
</dbReference>
<keyword evidence="7" id="KW-0046">Antibiotic resistance</keyword>
<evidence type="ECO:0000256" key="8">
    <source>
        <dbReference type="SAM" id="MobiDB-lite"/>
    </source>
</evidence>
<dbReference type="EMBL" id="VKHT01000352">
    <property type="protein sequence ID" value="MBB0244947.1"/>
    <property type="molecule type" value="Genomic_DNA"/>
</dbReference>
<feature type="transmembrane region" description="Helical" evidence="9">
    <location>
        <begin position="319"/>
        <end position="336"/>
    </location>
</feature>
<evidence type="ECO:0000256" key="1">
    <source>
        <dbReference type="ARBA" id="ARBA00004651"/>
    </source>
</evidence>
<feature type="transmembrane region" description="Helical" evidence="9">
    <location>
        <begin position="348"/>
        <end position="371"/>
    </location>
</feature>
<accession>A0A7W3Y247</accession>
<dbReference type="GO" id="GO:0022857">
    <property type="term" value="F:transmembrane transporter activity"/>
    <property type="evidence" value="ECO:0007669"/>
    <property type="project" value="InterPro"/>
</dbReference>
<keyword evidence="12" id="KW-1185">Reference proteome</keyword>
<evidence type="ECO:0000313" key="12">
    <source>
        <dbReference type="Proteomes" id="UP000538929"/>
    </source>
</evidence>
<feature type="transmembrane region" description="Helical" evidence="9">
    <location>
        <begin position="256"/>
        <end position="280"/>
    </location>
</feature>
<keyword evidence="6 9" id="KW-0472">Membrane</keyword>
<feature type="transmembrane region" description="Helical" evidence="9">
    <location>
        <begin position="292"/>
        <end position="312"/>
    </location>
</feature>
<keyword evidence="5 9" id="KW-1133">Transmembrane helix</keyword>
<feature type="transmembrane region" description="Helical" evidence="9">
    <location>
        <begin position="153"/>
        <end position="174"/>
    </location>
</feature>
<proteinExistence type="predicted"/>
<gene>
    <name evidence="11" type="ORF">FNQ90_12725</name>
</gene>
<keyword evidence="2" id="KW-0813">Transport</keyword>
<feature type="transmembrane region" description="Helical" evidence="9">
    <location>
        <begin position="218"/>
        <end position="235"/>
    </location>
</feature>
<evidence type="ECO:0000256" key="4">
    <source>
        <dbReference type="ARBA" id="ARBA00022692"/>
    </source>
</evidence>
<evidence type="ECO:0000313" key="11">
    <source>
        <dbReference type="EMBL" id="MBB0244947.1"/>
    </source>
</evidence>
<evidence type="ECO:0000256" key="6">
    <source>
        <dbReference type="ARBA" id="ARBA00023136"/>
    </source>
</evidence>
<evidence type="ECO:0000256" key="5">
    <source>
        <dbReference type="ARBA" id="ARBA00022989"/>
    </source>
</evidence>
<dbReference type="Gene3D" id="1.20.1720.10">
    <property type="entry name" value="Multidrug resistance protein D"/>
    <property type="match status" value="2"/>
</dbReference>
<comment type="caution">
    <text evidence="11">The sequence shown here is derived from an EMBL/GenBank/DDBJ whole genome shotgun (WGS) entry which is preliminary data.</text>
</comment>
<feature type="region of interest" description="Disordered" evidence="8">
    <location>
        <begin position="490"/>
        <end position="542"/>
    </location>
</feature>
<feature type="domain" description="Major facilitator superfamily (MFS) profile" evidence="10">
    <location>
        <begin position="3"/>
        <end position="493"/>
    </location>
</feature>
<reference evidence="12" key="1">
    <citation type="submission" date="2019-10" db="EMBL/GenBank/DDBJ databases">
        <title>Streptomyces sp. nov., a novel actinobacterium isolated from alkaline environment.</title>
        <authorList>
            <person name="Golinska P."/>
        </authorList>
    </citation>
    <scope>NUCLEOTIDE SEQUENCE [LARGE SCALE GENOMIC DNA]</scope>
    <source>
        <strain evidence="12">DSM 42118</strain>
    </source>
</reference>
<feature type="transmembrane region" description="Helical" evidence="9">
    <location>
        <begin position="127"/>
        <end position="147"/>
    </location>
</feature>
<name>A0A7W3Y247_9ACTN</name>